<gene>
    <name evidence="8" type="primary">phnN</name>
    <name evidence="8" type="ORF">DBZ36_01960</name>
</gene>
<evidence type="ECO:0000313" key="9">
    <source>
        <dbReference type="Proteomes" id="UP000286482"/>
    </source>
</evidence>
<dbReference type="InterPro" id="IPR008145">
    <property type="entry name" value="GK/Ca_channel_bsu"/>
</dbReference>
<evidence type="ECO:0000256" key="1">
    <source>
        <dbReference type="ARBA" id="ARBA00000373"/>
    </source>
</evidence>
<evidence type="ECO:0000259" key="7">
    <source>
        <dbReference type="SMART" id="SM00072"/>
    </source>
</evidence>
<keyword evidence="5" id="KW-0547">Nucleotide-binding</keyword>
<dbReference type="SMART" id="SM00072">
    <property type="entry name" value="GuKc"/>
    <property type="match status" value="1"/>
</dbReference>
<dbReference type="UniPathway" id="UPA00087">
    <property type="reaction ID" value="UER00175"/>
</dbReference>
<accession>A0A420EL69</accession>
<dbReference type="NCBIfam" id="TIGR02322">
    <property type="entry name" value="phosphon_PhnN"/>
    <property type="match status" value="1"/>
</dbReference>
<evidence type="ECO:0000256" key="4">
    <source>
        <dbReference type="ARBA" id="ARBA00022679"/>
    </source>
</evidence>
<name>A0A420EL69_9ALTE</name>
<evidence type="ECO:0000256" key="3">
    <source>
        <dbReference type="ARBA" id="ARBA00012892"/>
    </source>
</evidence>
<dbReference type="Proteomes" id="UP000286482">
    <property type="component" value="Unassembled WGS sequence"/>
</dbReference>
<dbReference type="NCBIfam" id="NF007485">
    <property type="entry name" value="PRK10078.1"/>
    <property type="match status" value="1"/>
</dbReference>
<feature type="domain" description="Guanylate kinase/L-type calcium channel beta subunit" evidence="7">
    <location>
        <begin position="12"/>
        <end position="198"/>
    </location>
</feature>
<keyword evidence="4" id="KW-0808">Transferase</keyword>
<comment type="pathway">
    <text evidence="2">Metabolic intermediate biosynthesis; 5-phospho-alpha-D-ribose 1-diphosphate biosynthesis; 5-phospho-alpha-D-ribose 1-diphosphate from D-ribose 5-phosphate (route II): step 3/3.</text>
</comment>
<reference evidence="8 9" key="1">
    <citation type="submission" date="2018-09" db="EMBL/GenBank/DDBJ databases">
        <authorList>
            <person name="Wang Z."/>
        </authorList>
    </citation>
    <scope>NUCLEOTIDE SEQUENCE [LARGE SCALE GENOMIC DNA]</scope>
    <source>
        <strain evidence="8 9">ALS 81</strain>
    </source>
</reference>
<sequence length="206" mass="23774">MQTPSHQHQTSNAKLFMLVGPSGCGKDSLLAQVRVQLCEGTPLLFAHRYITRCKNNSEDHISLSTLEFEQRKQQGLFTLHWKANNCQYAIGREIDLWLNAGQNVIFNGSREHILQAHQRFGDALRVIWIEVSPEILRQRLEQRKRESTVEIEQRLHRNQQQQANKNMISQQLTVVTLDNSGPFTVAVQRLQHLVYQHQESLKPCSA</sequence>
<proteinExistence type="predicted"/>
<dbReference type="AlphaFoldDB" id="A0A420EL69"/>
<evidence type="ECO:0000313" key="8">
    <source>
        <dbReference type="EMBL" id="RKF21438.1"/>
    </source>
</evidence>
<comment type="caution">
    <text evidence="8">The sequence shown here is derived from an EMBL/GenBank/DDBJ whole genome shotgun (WGS) entry which is preliminary data.</text>
</comment>
<evidence type="ECO:0000256" key="5">
    <source>
        <dbReference type="ARBA" id="ARBA00022741"/>
    </source>
</evidence>
<evidence type="ECO:0000256" key="2">
    <source>
        <dbReference type="ARBA" id="ARBA00005069"/>
    </source>
</evidence>
<protein>
    <recommendedName>
        <fullName evidence="3">ribose 1,5-bisphosphate phosphokinase</fullName>
        <ecNumber evidence="3">2.7.4.23</ecNumber>
    </recommendedName>
</protein>
<dbReference type="RefSeq" id="WP_120353241.1">
    <property type="nucleotide sequence ID" value="NZ_RAQO01000002.1"/>
</dbReference>
<dbReference type="EMBL" id="RAQO01000002">
    <property type="protein sequence ID" value="RKF21438.1"/>
    <property type="molecule type" value="Genomic_DNA"/>
</dbReference>
<organism evidence="8 9">
    <name type="scientific">Alginatibacterium sediminis</name>
    <dbReference type="NCBI Taxonomy" id="2164068"/>
    <lineage>
        <taxon>Bacteria</taxon>
        <taxon>Pseudomonadati</taxon>
        <taxon>Pseudomonadota</taxon>
        <taxon>Gammaproteobacteria</taxon>
        <taxon>Alteromonadales</taxon>
        <taxon>Alteromonadaceae</taxon>
        <taxon>Alginatibacterium</taxon>
    </lineage>
</organism>
<keyword evidence="8" id="KW-0418">Kinase</keyword>
<dbReference type="Gene3D" id="3.40.50.300">
    <property type="entry name" value="P-loop containing nucleotide triphosphate hydrolases"/>
    <property type="match status" value="1"/>
</dbReference>
<keyword evidence="6" id="KW-0067">ATP-binding</keyword>
<dbReference type="GO" id="GO:0033863">
    <property type="term" value="F:ribose 1,5-bisphosphate phosphokinase activity"/>
    <property type="evidence" value="ECO:0007669"/>
    <property type="project" value="UniProtKB-EC"/>
</dbReference>
<dbReference type="GO" id="GO:0005524">
    <property type="term" value="F:ATP binding"/>
    <property type="evidence" value="ECO:0007669"/>
    <property type="project" value="UniProtKB-KW"/>
</dbReference>
<dbReference type="EC" id="2.7.4.23" evidence="3"/>
<dbReference type="OrthoDB" id="341217at2"/>
<dbReference type="InterPro" id="IPR027417">
    <property type="entry name" value="P-loop_NTPase"/>
</dbReference>
<dbReference type="InterPro" id="IPR012699">
    <property type="entry name" value="PhnN"/>
</dbReference>
<dbReference type="Pfam" id="PF13671">
    <property type="entry name" value="AAA_33"/>
    <property type="match status" value="1"/>
</dbReference>
<comment type="catalytic activity">
    <reaction evidence="1">
        <text>alpha-D-ribose 1,5-bisphosphate + ATP = 5-phospho-alpha-D-ribose 1-diphosphate + ADP</text>
        <dbReference type="Rhea" id="RHEA:20109"/>
        <dbReference type="ChEBI" id="CHEBI:30616"/>
        <dbReference type="ChEBI" id="CHEBI:58017"/>
        <dbReference type="ChEBI" id="CHEBI:68688"/>
        <dbReference type="ChEBI" id="CHEBI:456216"/>
        <dbReference type="EC" id="2.7.4.23"/>
    </reaction>
</comment>
<dbReference type="GO" id="GO:0006015">
    <property type="term" value="P:5-phosphoribose 1-diphosphate biosynthetic process"/>
    <property type="evidence" value="ECO:0007669"/>
    <property type="project" value="UniProtKB-UniPathway"/>
</dbReference>
<dbReference type="SUPFAM" id="SSF52540">
    <property type="entry name" value="P-loop containing nucleoside triphosphate hydrolases"/>
    <property type="match status" value="1"/>
</dbReference>
<keyword evidence="9" id="KW-1185">Reference proteome</keyword>
<evidence type="ECO:0000256" key="6">
    <source>
        <dbReference type="ARBA" id="ARBA00022840"/>
    </source>
</evidence>